<dbReference type="EMBL" id="WESC01000013">
    <property type="protein sequence ID" value="KAB7739091.1"/>
    <property type="molecule type" value="Genomic_DNA"/>
</dbReference>
<evidence type="ECO:0000256" key="3">
    <source>
        <dbReference type="ARBA" id="ARBA00022475"/>
    </source>
</evidence>
<accession>A0A6N6VEG3</accession>
<keyword evidence="6 9" id="KW-0472">Membrane</keyword>
<dbReference type="InterPro" id="IPR022781">
    <property type="entry name" value="Flagellar_biosynth_FliO"/>
</dbReference>
<dbReference type="PANTHER" id="PTHR38766:SF1">
    <property type="entry name" value="FLAGELLAR PROTEIN FLIO"/>
    <property type="match status" value="1"/>
</dbReference>
<dbReference type="GO" id="GO:0044781">
    <property type="term" value="P:bacterial-type flagellum organization"/>
    <property type="evidence" value="ECO:0007669"/>
    <property type="project" value="InterPro"/>
</dbReference>
<comment type="subcellular location">
    <subcellularLocation>
        <location evidence="1">Bacterial flagellum basal body</location>
    </subcellularLocation>
    <subcellularLocation>
        <location evidence="2">Cell membrane</location>
    </subcellularLocation>
</comment>
<evidence type="ECO:0000256" key="2">
    <source>
        <dbReference type="ARBA" id="ARBA00004236"/>
    </source>
</evidence>
<proteinExistence type="inferred from homology"/>
<comment type="similarity">
    <text evidence="8">Belongs to the FliO/MopB family.</text>
</comment>
<dbReference type="InterPro" id="IPR052205">
    <property type="entry name" value="FliO/MopB"/>
</dbReference>
<evidence type="ECO:0000256" key="8">
    <source>
        <dbReference type="ARBA" id="ARBA00037937"/>
    </source>
</evidence>
<dbReference type="Pfam" id="PF04347">
    <property type="entry name" value="FliO"/>
    <property type="match status" value="1"/>
</dbReference>
<evidence type="ECO:0000256" key="7">
    <source>
        <dbReference type="ARBA" id="ARBA00023143"/>
    </source>
</evidence>
<gene>
    <name evidence="10" type="ORF">F2P47_13865</name>
</gene>
<dbReference type="RefSeq" id="WP_152216974.1">
    <property type="nucleotide sequence ID" value="NZ_WESC01000013.1"/>
</dbReference>
<evidence type="ECO:0000256" key="5">
    <source>
        <dbReference type="ARBA" id="ARBA00022989"/>
    </source>
</evidence>
<sequence length="125" mass="13519">MGIPMDLTEIFRFVAALAFIVGLIGVCAYAAKRFGFATGGFGGSAQKRLSVTEVKALDAKHRLVLIRRDGKEHLILMGGEHNLLIETGIDAPTIVEAATMTPDGEPPAPGFQFQRIVNLIKERRA</sequence>
<protein>
    <recommendedName>
        <fullName evidence="12">Flagellar protein</fullName>
    </recommendedName>
</protein>
<evidence type="ECO:0000256" key="4">
    <source>
        <dbReference type="ARBA" id="ARBA00022692"/>
    </source>
</evidence>
<dbReference type="GO" id="GO:0005886">
    <property type="term" value="C:plasma membrane"/>
    <property type="evidence" value="ECO:0007669"/>
    <property type="project" value="UniProtKB-SubCell"/>
</dbReference>
<dbReference type="PANTHER" id="PTHR38766">
    <property type="entry name" value="FLAGELLAR PROTEIN FLIO"/>
    <property type="match status" value="1"/>
</dbReference>
<comment type="caution">
    <text evidence="10">The sequence shown here is derived from an EMBL/GenBank/DDBJ whole genome shotgun (WGS) entry which is preliminary data.</text>
</comment>
<evidence type="ECO:0008006" key="12">
    <source>
        <dbReference type="Google" id="ProtNLM"/>
    </source>
</evidence>
<reference evidence="10 11" key="1">
    <citation type="submission" date="2019-09" db="EMBL/GenBank/DDBJ databases">
        <title>Parvibaculum sedimenti sp. nov., isolated from sediment.</title>
        <authorList>
            <person name="Wang Y."/>
        </authorList>
    </citation>
    <scope>NUCLEOTIDE SEQUENCE [LARGE SCALE GENOMIC DNA]</scope>
    <source>
        <strain evidence="10 11">HXT-9</strain>
    </source>
</reference>
<organism evidence="10 11">
    <name type="scientific">Parvibaculum sedimenti</name>
    <dbReference type="NCBI Taxonomy" id="2608632"/>
    <lineage>
        <taxon>Bacteria</taxon>
        <taxon>Pseudomonadati</taxon>
        <taxon>Pseudomonadota</taxon>
        <taxon>Alphaproteobacteria</taxon>
        <taxon>Hyphomicrobiales</taxon>
        <taxon>Parvibaculaceae</taxon>
        <taxon>Parvibaculum</taxon>
    </lineage>
</organism>
<evidence type="ECO:0000313" key="11">
    <source>
        <dbReference type="Proteomes" id="UP000468901"/>
    </source>
</evidence>
<keyword evidence="11" id="KW-1185">Reference proteome</keyword>
<evidence type="ECO:0000256" key="9">
    <source>
        <dbReference type="SAM" id="Phobius"/>
    </source>
</evidence>
<evidence type="ECO:0000256" key="1">
    <source>
        <dbReference type="ARBA" id="ARBA00004117"/>
    </source>
</evidence>
<keyword evidence="4 9" id="KW-0812">Transmembrane</keyword>
<feature type="transmembrane region" description="Helical" evidence="9">
    <location>
        <begin position="12"/>
        <end position="31"/>
    </location>
</feature>
<name>A0A6N6VEG3_9HYPH</name>
<keyword evidence="3" id="KW-1003">Cell membrane</keyword>
<dbReference type="Proteomes" id="UP000468901">
    <property type="component" value="Unassembled WGS sequence"/>
</dbReference>
<dbReference type="AlphaFoldDB" id="A0A6N6VEG3"/>
<keyword evidence="5 9" id="KW-1133">Transmembrane helix</keyword>
<dbReference type="GO" id="GO:0009425">
    <property type="term" value="C:bacterial-type flagellum basal body"/>
    <property type="evidence" value="ECO:0007669"/>
    <property type="project" value="UniProtKB-SubCell"/>
</dbReference>
<evidence type="ECO:0000256" key="6">
    <source>
        <dbReference type="ARBA" id="ARBA00023136"/>
    </source>
</evidence>
<evidence type="ECO:0000313" key="10">
    <source>
        <dbReference type="EMBL" id="KAB7739091.1"/>
    </source>
</evidence>
<keyword evidence="7" id="KW-0975">Bacterial flagellum</keyword>